<feature type="compositionally biased region" description="Polar residues" evidence="5">
    <location>
        <begin position="143"/>
        <end position="152"/>
    </location>
</feature>
<dbReference type="Pfam" id="PF04048">
    <property type="entry name" value="Sec8_N"/>
    <property type="match status" value="1"/>
</dbReference>
<evidence type="ECO:0000259" key="6">
    <source>
        <dbReference type="Pfam" id="PF04048"/>
    </source>
</evidence>
<keyword evidence="8" id="KW-0378">Hydrolase</keyword>
<comment type="similarity">
    <text evidence="4">Belongs to the SEC8 family.</text>
</comment>
<dbReference type="InterPro" id="IPR007191">
    <property type="entry name" value="Sec8_exocyst_N"/>
</dbReference>
<keyword evidence="8" id="KW-0645">Protease</keyword>
<feature type="domain" description="Exocyst complex component Sec8 middle helical bundle" evidence="7">
    <location>
        <begin position="655"/>
        <end position="961"/>
    </location>
</feature>
<dbReference type="Pfam" id="PF20652">
    <property type="entry name" value="Sec8_C"/>
    <property type="match status" value="1"/>
</dbReference>
<reference evidence="8 9" key="1">
    <citation type="submission" date="2023-03" db="EMBL/GenBank/DDBJ databases">
        <title>Mating type loci evolution in Malassezia.</title>
        <authorList>
            <person name="Coelho M.A."/>
        </authorList>
    </citation>
    <scope>NUCLEOTIDE SEQUENCE [LARGE SCALE GENOMIC DNA]</scope>
    <source>
        <strain evidence="8 9">CBS 9725</strain>
    </source>
</reference>
<evidence type="ECO:0000256" key="5">
    <source>
        <dbReference type="SAM" id="MobiDB-lite"/>
    </source>
</evidence>
<keyword evidence="9" id="KW-1185">Reference proteome</keyword>
<evidence type="ECO:0000259" key="7">
    <source>
        <dbReference type="Pfam" id="PF20652"/>
    </source>
</evidence>
<dbReference type="GO" id="GO:0006904">
    <property type="term" value="P:vesicle docking involved in exocytosis"/>
    <property type="evidence" value="ECO:0007669"/>
    <property type="project" value="InterPro"/>
</dbReference>
<dbReference type="InterPro" id="IPR048630">
    <property type="entry name" value="Sec8_M"/>
</dbReference>
<protein>
    <recommendedName>
        <fullName evidence="4">Exocyst complex component Sec8</fullName>
    </recommendedName>
</protein>
<feature type="region of interest" description="Disordered" evidence="5">
    <location>
        <begin position="251"/>
        <end position="287"/>
    </location>
</feature>
<comment type="function">
    <text evidence="4">Component of the exocyst complex involved in the docking of exocytic vesicles with fusion sites on the plasma membrane.</text>
</comment>
<organism evidence="8 9">
    <name type="scientific">Malassezia yamatoensis</name>
    <dbReference type="NCBI Taxonomy" id="253288"/>
    <lineage>
        <taxon>Eukaryota</taxon>
        <taxon>Fungi</taxon>
        <taxon>Dikarya</taxon>
        <taxon>Basidiomycota</taxon>
        <taxon>Ustilaginomycotina</taxon>
        <taxon>Malasseziomycetes</taxon>
        <taxon>Malasseziales</taxon>
        <taxon>Malasseziaceae</taxon>
        <taxon>Malassezia</taxon>
    </lineage>
</organism>
<dbReference type="PANTHER" id="PTHR14146:SF0">
    <property type="entry name" value="EXOCYST COMPLEX COMPONENT 4"/>
    <property type="match status" value="1"/>
</dbReference>
<dbReference type="EMBL" id="CP119945">
    <property type="protein sequence ID" value="WFC99663.1"/>
    <property type="molecule type" value="Genomic_DNA"/>
</dbReference>
<accession>A0AAJ5YS43</accession>
<evidence type="ECO:0000256" key="3">
    <source>
        <dbReference type="ARBA" id="ARBA00022927"/>
    </source>
</evidence>
<feature type="compositionally biased region" description="Polar residues" evidence="5">
    <location>
        <begin position="47"/>
        <end position="64"/>
    </location>
</feature>
<feature type="region of interest" description="Disordered" evidence="5">
    <location>
        <begin position="1"/>
        <end position="73"/>
    </location>
</feature>
<sequence length="1427" mass="158159">MLKRSAGSKRRPQIRHENEQLGRGAGVTEGAITVPGHNVFVNGGGNAQATSADPTRSRASQGTEAHSNASAAGHAANAPYMSHTNYDFPTSSAGTPMAAVHNPAIQYADSTPAMASVYAGVQSVNHAEASPVPSPVPSGRPSIQPNVPSPNKSLGHAPNGQDGQNPGWNLNAAQDASGLANFNQRTSVSSHAPSLDLQPGPSLAIPPVSTPSPQPPISSAEAYESSSSSQMLPTQGNAGWAQPLAANLYHDTRQSTEPPPPIPGVRSRLRPTASIRSGPSSAGLDAEHPTLKSLSQEKQPVALDAVLKALSAAGRKQQTARILRRKFDSRDQSQAMELIRSQPSQHVSHYVAETDQPKFRALNATLRKIQKEWGYMLDDHFSALALALSLLPQGSLRARLQDFGSLNSLIEQTLQGTLDDHYESFAMAITSNHGMLQHLGGAQELLTSTRDKLHHARDALGTKRADLVQMWQRVETLQEALRVLTLVEQLRSVPDQLETLMSEKRFLHATQLLMRSMRMMQSEELAKIGALADLRQYFRSQETSLLDILIEEVHNHLYLKSFYCDTRWKSYVAQQDSLPDVVFGEDYGMDIDTHDSERPTKLARFLHVLATRIYTGADPDTTHDRDPEIFTTDYSSGDPISSSAALTAAKDRSPNPEQDSFLYLEMLLDSLARLGKIGYALEIVTQRLPFEVHQLVDTTIDEVDRRHDLTRYATSQSVNTESVLFAPSTFTSSFLYEGRPRKSFSLASAAQLQVQPGANQQENSALQRDMETMRDFFWTLFSKLDAMLQGHRVVQEVATSIMQRADAKDAASADRASMELGVPALIKVWQAVEYELRALLHDYLSEDTLAVVEAASHSAPSLNELLRTHRYDRDRTRSLFRMADVRKQPAALRKTEDAVDAALRTFVPGLVHQENSRNHLTSDLLVSVNSSARPEEYTGAGHRLLVRPLTFTVSVLFQPTLAFIARAAHILPQDAAGPNSRGFGGFLREFVQMMFLPMLEDKVQQLVSSTTSGPESFAVENVKRIDAQKPVVRSAAQMIALVDSLYTMLQAAPVNRASYSRLILVVLVEYYGRCNERFKVLVSEELDLGARQATGSYVRAVVWAQRPELYKLLKEAVQVDRDSVRGKALRNAEAKLQRSYATEAPVHRADLMTSRKRLMALGHLHASVQWMHQHLKQFRAISESSSSADQGSELDLPLPLNASLMARFQDIPEMYRNLSQMILMTLRTELRLKALHYLQLAFTEGTYVVDANALEPDVHVLDWNSDLTALNEMLKDTISLEHRQFVLDGLDVFMDGIMVDGVLQVRLINRHGVTKMIRNILSLQQNLKNLVISPQLVDLERSRKFWELLSRDPQQWIGSLRQSSPAHSFEQYKAALDLCIGLDRSAAEPKISHGQLVRMPFAGTLQQGSVTLQQYNEMLIELHSVIG</sequence>
<dbReference type="Proteomes" id="UP001219567">
    <property type="component" value="Chromosome 3"/>
</dbReference>
<gene>
    <name evidence="8" type="primary">SEC8</name>
    <name evidence="8" type="ORF">MYAM1_002408</name>
</gene>
<evidence type="ECO:0000313" key="9">
    <source>
        <dbReference type="Proteomes" id="UP001219567"/>
    </source>
</evidence>
<feature type="compositionally biased region" description="Polar residues" evidence="5">
    <location>
        <begin position="161"/>
        <end position="172"/>
    </location>
</feature>
<dbReference type="GO" id="GO:0006893">
    <property type="term" value="P:Golgi to plasma membrane transport"/>
    <property type="evidence" value="ECO:0007669"/>
    <property type="project" value="TreeGrafter"/>
</dbReference>
<keyword evidence="2 4" id="KW-0268">Exocytosis</keyword>
<evidence type="ECO:0000313" key="8">
    <source>
        <dbReference type="EMBL" id="WFC99663.1"/>
    </source>
</evidence>
<feature type="compositionally biased region" description="Low complexity" evidence="5">
    <location>
        <begin position="217"/>
        <end position="229"/>
    </location>
</feature>
<dbReference type="InterPro" id="IPR039682">
    <property type="entry name" value="Sec8/EXOC4"/>
</dbReference>
<proteinExistence type="inferred from homology"/>
<dbReference type="GO" id="GO:0006612">
    <property type="term" value="P:protein targeting to membrane"/>
    <property type="evidence" value="ECO:0007669"/>
    <property type="project" value="UniProtKB-UniRule"/>
</dbReference>
<keyword evidence="3 4" id="KW-0653">Protein transport</keyword>
<dbReference type="PANTHER" id="PTHR14146">
    <property type="entry name" value="EXOCYST COMPLEX COMPONENT 4"/>
    <property type="match status" value="1"/>
</dbReference>
<feature type="region of interest" description="Disordered" evidence="5">
    <location>
        <begin position="185"/>
        <end position="237"/>
    </location>
</feature>
<dbReference type="GO" id="GO:0015031">
    <property type="term" value="P:protein transport"/>
    <property type="evidence" value="ECO:0007669"/>
    <property type="project" value="UniProtKB-KW"/>
</dbReference>
<feature type="compositionally biased region" description="Basic residues" evidence="5">
    <location>
        <begin position="1"/>
        <end position="13"/>
    </location>
</feature>
<feature type="domain" description="Exocyst complex component Sec8 N-terminal" evidence="6">
    <location>
        <begin position="362"/>
        <end position="499"/>
    </location>
</feature>
<feature type="region of interest" description="Disordered" evidence="5">
    <location>
        <begin position="127"/>
        <end position="172"/>
    </location>
</feature>
<keyword evidence="1 4" id="KW-0813">Transport</keyword>
<dbReference type="GO" id="GO:0090522">
    <property type="term" value="P:vesicle tethering involved in exocytosis"/>
    <property type="evidence" value="ECO:0007669"/>
    <property type="project" value="UniProtKB-UniRule"/>
</dbReference>
<keyword evidence="8" id="KW-0031">Aminopeptidase</keyword>
<evidence type="ECO:0000256" key="4">
    <source>
        <dbReference type="RuleBase" id="RU367079"/>
    </source>
</evidence>
<dbReference type="GO" id="GO:0000145">
    <property type="term" value="C:exocyst"/>
    <property type="evidence" value="ECO:0007669"/>
    <property type="project" value="UniProtKB-UniRule"/>
</dbReference>
<evidence type="ECO:0000256" key="2">
    <source>
        <dbReference type="ARBA" id="ARBA00022483"/>
    </source>
</evidence>
<name>A0AAJ5YS43_9BASI</name>
<evidence type="ECO:0000256" key="1">
    <source>
        <dbReference type="ARBA" id="ARBA00022448"/>
    </source>
</evidence>
<dbReference type="GO" id="GO:0004177">
    <property type="term" value="F:aminopeptidase activity"/>
    <property type="evidence" value="ECO:0007669"/>
    <property type="project" value="UniProtKB-KW"/>
</dbReference>